<proteinExistence type="predicted"/>
<evidence type="ECO:0000313" key="2">
    <source>
        <dbReference type="Proteomes" id="UP000331127"/>
    </source>
</evidence>
<evidence type="ECO:0000313" key="1">
    <source>
        <dbReference type="EMBL" id="GES14152.1"/>
    </source>
</evidence>
<evidence type="ECO:0008006" key="3">
    <source>
        <dbReference type="Google" id="ProtNLM"/>
    </source>
</evidence>
<dbReference type="Gene3D" id="1.25.40.10">
    <property type="entry name" value="Tetratricopeptide repeat domain"/>
    <property type="match status" value="1"/>
</dbReference>
<dbReference type="Proteomes" id="UP000331127">
    <property type="component" value="Unassembled WGS sequence"/>
</dbReference>
<organism evidence="1 2">
    <name type="scientific">Acrocarpospora macrocephala</name>
    <dbReference type="NCBI Taxonomy" id="150177"/>
    <lineage>
        <taxon>Bacteria</taxon>
        <taxon>Bacillati</taxon>
        <taxon>Actinomycetota</taxon>
        <taxon>Actinomycetes</taxon>
        <taxon>Streptosporangiales</taxon>
        <taxon>Streptosporangiaceae</taxon>
        <taxon>Acrocarpospora</taxon>
    </lineage>
</organism>
<sequence length="271" mass="30339">MSEPAAIPRNDATAPLDALRQRLQLLHVTAGEPSTRTISKRTKSEVSHTTVAQVLRVLPNLRWPQLEHVVKALSGDAKTVSEFHRLWIKTRQIGRAPHGSTPDIDTRQEKTDSDRRNEAWRWHALEPVARELAATGHYRLARALQVQIHDALTSHYTIDDPVLLRARALLAEWTGKAGNHIAARNLFTSLLAAYLRVEGPDHPQTLDTRHSLALWTGNAGDAKAARDQFAALLSDYLRVLGAEHPSTRSTQDNLAQWTERDALRVEGEQED</sequence>
<dbReference type="RefSeq" id="WP_155359352.1">
    <property type="nucleotide sequence ID" value="NZ_BAAAHL010000012.1"/>
</dbReference>
<dbReference type="EMBL" id="BLAE01000055">
    <property type="protein sequence ID" value="GES14152.1"/>
    <property type="molecule type" value="Genomic_DNA"/>
</dbReference>
<reference evidence="1 2" key="1">
    <citation type="submission" date="2019-10" db="EMBL/GenBank/DDBJ databases">
        <title>Whole genome shotgun sequence of Acrocarpospora macrocephala NBRC 16266.</title>
        <authorList>
            <person name="Ichikawa N."/>
            <person name="Kimura A."/>
            <person name="Kitahashi Y."/>
            <person name="Komaki H."/>
            <person name="Oguchi A."/>
        </authorList>
    </citation>
    <scope>NUCLEOTIDE SEQUENCE [LARGE SCALE GENOMIC DNA]</scope>
    <source>
        <strain evidence="1 2">NBRC 16266</strain>
    </source>
</reference>
<comment type="caution">
    <text evidence="1">The sequence shown here is derived from an EMBL/GenBank/DDBJ whole genome shotgun (WGS) entry which is preliminary data.</text>
</comment>
<dbReference type="OrthoDB" id="127785at2"/>
<accession>A0A5M3X0M4</accession>
<dbReference type="InterPro" id="IPR011990">
    <property type="entry name" value="TPR-like_helical_dom_sf"/>
</dbReference>
<name>A0A5M3X0M4_9ACTN</name>
<dbReference type="Pfam" id="PF13424">
    <property type="entry name" value="TPR_12"/>
    <property type="match status" value="1"/>
</dbReference>
<protein>
    <recommendedName>
        <fullName evidence="3">Tetratricopeptide repeat protein</fullName>
    </recommendedName>
</protein>
<dbReference type="AlphaFoldDB" id="A0A5M3X0M4"/>
<keyword evidence="2" id="KW-1185">Reference proteome</keyword>
<gene>
    <name evidence="1" type="ORF">Amac_077490</name>
</gene>